<dbReference type="PANTHER" id="PTHR48449:SF1">
    <property type="entry name" value="DUF1985 DOMAIN-CONTAINING PROTEIN"/>
    <property type="match status" value="1"/>
</dbReference>
<feature type="region of interest" description="Disordered" evidence="1">
    <location>
        <begin position="118"/>
        <end position="145"/>
    </location>
</feature>
<evidence type="ECO:0000313" key="3">
    <source>
        <dbReference type="Proteomes" id="UP000594638"/>
    </source>
</evidence>
<dbReference type="OrthoDB" id="1194650at2759"/>
<dbReference type="PANTHER" id="PTHR48449">
    <property type="entry name" value="DUF1985 DOMAIN-CONTAINING PROTEIN"/>
    <property type="match status" value="1"/>
</dbReference>
<reference evidence="2 3" key="1">
    <citation type="submission" date="2019-12" db="EMBL/GenBank/DDBJ databases">
        <authorList>
            <person name="Alioto T."/>
            <person name="Alioto T."/>
            <person name="Gomez Garrido J."/>
        </authorList>
    </citation>
    <scope>NUCLEOTIDE SEQUENCE [LARGE SCALE GENOMIC DNA]</scope>
</reference>
<organism evidence="2 3">
    <name type="scientific">Olea europaea subsp. europaea</name>
    <dbReference type="NCBI Taxonomy" id="158383"/>
    <lineage>
        <taxon>Eukaryota</taxon>
        <taxon>Viridiplantae</taxon>
        <taxon>Streptophyta</taxon>
        <taxon>Embryophyta</taxon>
        <taxon>Tracheophyta</taxon>
        <taxon>Spermatophyta</taxon>
        <taxon>Magnoliopsida</taxon>
        <taxon>eudicotyledons</taxon>
        <taxon>Gunneridae</taxon>
        <taxon>Pentapetalae</taxon>
        <taxon>asterids</taxon>
        <taxon>lamiids</taxon>
        <taxon>Lamiales</taxon>
        <taxon>Oleaceae</taxon>
        <taxon>Oleeae</taxon>
        <taxon>Olea</taxon>
    </lineage>
</organism>
<dbReference type="Gramene" id="OE9A007454T1">
    <property type="protein sequence ID" value="OE9A007454C1"/>
    <property type="gene ID" value="OE9A007454"/>
</dbReference>
<proteinExistence type="predicted"/>
<dbReference type="Proteomes" id="UP000594638">
    <property type="component" value="Unassembled WGS sequence"/>
</dbReference>
<sequence length="372" mass="41483">MVKVNDCDRMTYTLYGFPLAVQIWTYEAIPELGARFSSKTCDDVPRMLRWSGMKQPHSRTYSDFFEKTNVHLWATLRATAAEELQPYFVDLVPLEDAADPILDDLVAQSIEIQACPVDDDVIRNDDNNHRPNKSQRGNKGGPRHRGLHLVEGREEEYGDPIVERHVSLNEIRVILNEQREAFESKMGDLRKEINTRFASLQNDLGGHVCGLRNHVTDEMNVLRRRFDEVATEIGQHNVGAEYGGFGHDDRSGDEPRHDVFTPNIFADRQDVGEATEPVVCNIPDVSITSGGGVGVLGSIYVACDIVKEAPAVVPTVGVTIDDQLVHDSIVSGPSMAADPPTRRPRSLRLKKASVNTKTPYTRSGRNRGKRDA</sequence>
<name>A0A8S0U3P1_OLEEU</name>
<evidence type="ECO:0000256" key="1">
    <source>
        <dbReference type="SAM" id="MobiDB-lite"/>
    </source>
</evidence>
<protein>
    <submittedName>
        <fullName evidence="2">Uncharacterized protein</fullName>
    </submittedName>
</protein>
<feature type="compositionally biased region" description="Basic residues" evidence="1">
    <location>
        <begin position="342"/>
        <end position="351"/>
    </location>
</feature>
<feature type="region of interest" description="Disordered" evidence="1">
    <location>
        <begin position="330"/>
        <end position="372"/>
    </location>
</feature>
<feature type="compositionally biased region" description="Polar residues" evidence="1">
    <location>
        <begin position="353"/>
        <end position="363"/>
    </location>
</feature>
<comment type="caution">
    <text evidence="2">The sequence shown here is derived from an EMBL/GenBank/DDBJ whole genome shotgun (WGS) entry which is preliminary data.</text>
</comment>
<dbReference type="AlphaFoldDB" id="A0A8S0U3P1"/>
<evidence type="ECO:0000313" key="2">
    <source>
        <dbReference type="EMBL" id="CAA3013122.1"/>
    </source>
</evidence>
<gene>
    <name evidence="2" type="ORF">OLEA9_A007454</name>
</gene>
<accession>A0A8S0U3P1</accession>
<feature type="compositionally biased region" description="Basic and acidic residues" evidence="1">
    <location>
        <begin position="120"/>
        <end position="129"/>
    </location>
</feature>
<dbReference type="EMBL" id="CACTIH010007423">
    <property type="protein sequence ID" value="CAA3013122.1"/>
    <property type="molecule type" value="Genomic_DNA"/>
</dbReference>
<keyword evidence="3" id="KW-1185">Reference proteome</keyword>